<feature type="non-terminal residue" evidence="5">
    <location>
        <position position="192"/>
    </location>
</feature>
<keyword evidence="2" id="KW-0479">Metal-binding</keyword>
<dbReference type="GO" id="GO:0016052">
    <property type="term" value="P:carbohydrate catabolic process"/>
    <property type="evidence" value="ECO:0007669"/>
    <property type="project" value="TreeGrafter"/>
</dbReference>
<dbReference type="InterPro" id="IPR029017">
    <property type="entry name" value="Enolase-like_N"/>
</dbReference>
<evidence type="ECO:0000256" key="2">
    <source>
        <dbReference type="ARBA" id="ARBA00022723"/>
    </source>
</evidence>
<sequence>MEHEEPFWEERLVRPIDIYPEHRSAGGDKKKTGPGLYSMDSRFLEIQTDDGVTGISGPFSKIEAFIIDTQLRELLIGNDPLAIELIWDQMYRSSIHGRKGETMMAISVVDCGLWDLKGKAFQQPVFRLLGGPTRDSIPAYASCLQYSVEPKKANERVREIISQGYKASKWFFRHGPASGIEGVNTNIELVEA</sequence>
<dbReference type="InterPro" id="IPR036849">
    <property type="entry name" value="Enolase-like_C_sf"/>
</dbReference>
<dbReference type="AlphaFoldDB" id="A0A382WQP1"/>
<dbReference type="GO" id="GO:0016836">
    <property type="term" value="F:hydro-lyase activity"/>
    <property type="evidence" value="ECO:0007669"/>
    <property type="project" value="TreeGrafter"/>
</dbReference>
<organism evidence="5">
    <name type="scientific">marine metagenome</name>
    <dbReference type="NCBI Taxonomy" id="408172"/>
    <lineage>
        <taxon>unclassified sequences</taxon>
        <taxon>metagenomes</taxon>
        <taxon>ecological metagenomes</taxon>
    </lineage>
</organism>
<dbReference type="PANTHER" id="PTHR13794:SF58">
    <property type="entry name" value="MITOCHONDRIAL ENOLASE SUPERFAMILY MEMBER 1"/>
    <property type="match status" value="1"/>
</dbReference>
<keyword evidence="3" id="KW-0460">Magnesium</keyword>
<evidence type="ECO:0000256" key="1">
    <source>
        <dbReference type="ARBA" id="ARBA00001946"/>
    </source>
</evidence>
<dbReference type="InterPro" id="IPR013341">
    <property type="entry name" value="Mandelate_racemase_N_dom"/>
</dbReference>
<dbReference type="Gene3D" id="3.30.390.10">
    <property type="entry name" value="Enolase-like, N-terminal domain"/>
    <property type="match status" value="1"/>
</dbReference>
<reference evidence="5" key="1">
    <citation type="submission" date="2018-05" db="EMBL/GenBank/DDBJ databases">
        <authorList>
            <person name="Lanie J.A."/>
            <person name="Ng W.-L."/>
            <person name="Kazmierczak K.M."/>
            <person name="Andrzejewski T.M."/>
            <person name="Davidsen T.M."/>
            <person name="Wayne K.J."/>
            <person name="Tettelin H."/>
            <person name="Glass J.I."/>
            <person name="Rusch D."/>
            <person name="Podicherti R."/>
            <person name="Tsui H.-C.T."/>
            <person name="Winkler M.E."/>
        </authorList>
    </citation>
    <scope>NUCLEOTIDE SEQUENCE</scope>
</reference>
<evidence type="ECO:0000313" key="5">
    <source>
        <dbReference type="EMBL" id="SVD60695.1"/>
    </source>
</evidence>
<protein>
    <recommendedName>
        <fullName evidence="4">Mandelate racemase/muconate lactonizing enzyme N-terminal domain-containing protein</fullName>
    </recommendedName>
</protein>
<feature type="domain" description="Mandelate racemase/muconate lactonizing enzyme N-terminal" evidence="4">
    <location>
        <begin position="43"/>
        <end position="130"/>
    </location>
</feature>
<proteinExistence type="predicted"/>
<dbReference type="InterPro" id="IPR046945">
    <property type="entry name" value="RHMD-like"/>
</dbReference>
<evidence type="ECO:0000259" key="4">
    <source>
        <dbReference type="Pfam" id="PF02746"/>
    </source>
</evidence>
<dbReference type="SUPFAM" id="SSF51604">
    <property type="entry name" value="Enolase C-terminal domain-like"/>
    <property type="match status" value="1"/>
</dbReference>
<evidence type="ECO:0000256" key="3">
    <source>
        <dbReference type="ARBA" id="ARBA00022842"/>
    </source>
</evidence>
<name>A0A382WQP1_9ZZZZ</name>
<dbReference type="SUPFAM" id="SSF54826">
    <property type="entry name" value="Enolase N-terminal domain-like"/>
    <property type="match status" value="1"/>
</dbReference>
<dbReference type="Pfam" id="PF02746">
    <property type="entry name" value="MR_MLE_N"/>
    <property type="match status" value="1"/>
</dbReference>
<accession>A0A382WQP1</accession>
<gene>
    <name evidence="5" type="ORF">METZ01_LOCUS413549</name>
</gene>
<comment type="cofactor">
    <cofactor evidence="1">
        <name>Mg(2+)</name>
        <dbReference type="ChEBI" id="CHEBI:18420"/>
    </cofactor>
</comment>
<dbReference type="Gene3D" id="3.20.20.120">
    <property type="entry name" value="Enolase-like C-terminal domain"/>
    <property type="match status" value="1"/>
</dbReference>
<dbReference type="EMBL" id="UINC01161476">
    <property type="protein sequence ID" value="SVD60695.1"/>
    <property type="molecule type" value="Genomic_DNA"/>
</dbReference>
<dbReference type="GO" id="GO:0000287">
    <property type="term" value="F:magnesium ion binding"/>
    <property type="evidence" value="ECO:0007669"/>
    <property type="project" value="TreeGrafter"/>
</dbReference>
<dbReference type="PANTHER" id="PTHR13794">
    <property type="entry name" value="ENOLASE SUPERFAMILY, MANDELATE RACEMASE"/>
    <property type="match status" value="1"/>
</dbReference>